<evidence type="ECO:0000256" key="3">
    <source>
        <dbReference type="ARBA" id="ARBA00022737"/>
    </source>
</evidence>
<dbReference type="Proteomes" id="UP001208570">
    <property type="component" value="Unassembled WGS sequence"/>
</dbReference>
<evidence type="ECO:0000256" key="8">
    <source>
        <dbReference type="PROSITE-ProRule" id="PRU00043"/>
    </source>
</evidence>
<dbReference type="SUPFAM" id="SSF49313">
    <property type="entry name" value="Cadherin-like"/>
    <property type="match status" value="3"/>
</dbReference>
<dbReference type="PANTHER" id="PTHR24025">
    <property type="entry name" value="DESMOGLEIN FAMILY MEMBER"/>
    <property type="match status" value="1"/>
</dbReference>
<dbReference type="PROSITE" id="PS50268">
    <property type="entry name" value="CADHERIN_2"/>
    <property type="match status" value="2"/>
</dbReference>
<keyword evidence="3" id="KW-0677">Repeat</keyword>
<keyword evidence="11" id="KW-1185">Reference proteome</keyword>
<dbReference type="GO" id="GO:0007156">
    <property type="term" value="P:homophilic cell adhesion via plasma membrane adhesion molecules"/>
    <property type="evidence" value="ECO:0007669"/>
    <property type="project" value="InterPro"/>
</dbReference>
<dbReference type="SMART" id="SM00112">
    <property type="entry name" value="CA"/>
    <property type="match status" value="2"/>
</dbReference>
<evidence type="ECO:0000256" key="2">
    <source>
        <dbReference type="ARBA" id="ARBA00022692"/>
    </source>
</evidence>
<dbReference type="GO" id="GO:0005886">
    <property type="term" value="C:plasma membrane"/>
    <property type="evidence" value="ECO:0007669"/>
    <property type="project" value="InterPro"/>
</dbReference>
<dbReference type="InterPro" id="IPR050971">
    <property type="entry name" value="Cadherin-domain_protein"/>
</dbReference>
<dbReference type="InterPro" id="IPR015919">
    <property type="entry name" value="Cadherin-like_sf"/>
</dbReference>
<keyword evidence="7" id="KW-0472">Membrane</keyword>
<dbReference type="InterPro" id="IPR020894">
    <property type="entry name" value="Cadherin_CS"/>
</dbReference>
<accession>A0AAD9JBF7</accession>
<dbReference type="Gene3D" id="2.60.40.60">
    <property type="entry name" value="Cadherins"/>
    <property type="match status" value="2"/>
</dbReference>
<keyword evidence="6" id="KW-1133">Transmembrane helix</keyword>
<dbReference type="AlphaFoldDB" id="A0AAD9JBF7"/>
<sequence length="468" mass="53326">MEHTVRRQLLIQKAIPLLTLCLASILPAFTSFHVKHVVIPHDVRPGYVLASLPFWGQTYSLDTSSSPHNDVSKYFMILSTGDLVTSSSISSLVGKKISLLVHSQFGSDHWQDVVHIEVRHRDKIITFTQQRYEGSVFENMPIGTIVAGLENLKMIKSGNTPVHYTLVSGALEQFQLVLPTYSEPIHIITKQVLDHEQMKKWHLQIEACADDPTIDPVYAKIRISVLDQNDNAPTFHKDFYHATIKNSLPTDSAILQVIASDPDGGLVRYSMYPHDVFKIDPFSGDVILRSRSHLLPKTYVIQVFAEDSMGRKSKPANIQIDVNDNLYYESHAGRHHHDRRTRWRRDTLTVKEVEVMESMVGKIVDLPNNVHERFSFKSPAPDMLEIDTITGTIRLKQDKHLDYETQPEIDFSVRITRDDNAAWSSVRLEHLVSCLQTYFVGKSQISVCTRYCHSTIDSNCYADVKYDL</sequence>
<reference evidence="10" key="1">
    <citation type="journal article" date="2023" name="Mol. Biol. Evol.">
        <title>Third-Generation Sequencing Reveals the Adaptive Role of the Epigenome in Three Deep-Sea Polychaetes.</title>
        <authorList>
            <person name="Perez M."/>
            <person name="Aroh O."/>
            <person name="Sun Y."/>
            <person name="Lan Y."/>
            <person name="Juniper S.K."/>
            <person name="Young C.R."/>
            <person name="Angers B."/>
            <person name="Qian P.Y."/>
        </authorList>
    </citation>
    <scope>NUCLEOTIDE SEQUENCE</scope>
    <source>
        <strain evidence="10">P08H-3</strain>
    </source>
</reference>
<proteinExistence type="predicted"/>
<dbReference type="CDD" id="cd11304">
    <property type="entry name" value="Cadherin_repeat"/>
    <property type="match status" value="3"/>
</dbReference>
<evidence type="ECO:0000256" key="4">
    <source>
        <dbReference type="ARBA" id="ARBA00022837"/>
    </source>
</evidence>
<evidence type="ECO:0000256" key="6">
    <source>
        <dbReference type="ARBA" id="ARBA00022989"/>
    </source>
</evidence>
<keyword evidence="5" id="KW-0130">Cell adhesion</keyword>
<dbReference type="PANTHER" id="PTHR24025:SF23">
    <property type="entry name" value="NEURAL-CADHERIN"/>
    <property type="match status" value="1"/>
</dbReference>
<keyword evidence="4 8" id="KW-0106">Calcium</keyword>
<dbReference type="PROSITE" id="PS00232">
    <property type="entry name" value="CADHERIN_1"/>
    <property type="match status" value="1"/>
</dbReference>
<dbReference type="InterPro" id="IPR002126">
    <property type="entry name" value="Cadherin-like_dom"/>
</dbReference>
<dbReference type="EMBL" id="JAODUP010000422">
    <property type="protein sequence ID" value="KAK2150117.1"/>
    <property type="molecule type" value="Genomic_DNA"/>
</dbReference>
<evidence type="ECO:0000313" key="11">
    <source>
        <dbReference type="Proteomes" id="UP001208570"/>
    </source>
</evidence>
<evidence type="ECO:0000256" key="7">
    <source>
        <dbReference type="ARBA" id="ARBA00023136"/>
    </source>
</evidence>
<feature type="domain" description="Cadherin" evidence="9">
    <location>
        <begin position="128"/>
        <end position="235"/>
    </location>
</feature>
<comment type="subcellular location">
    <subcellularLocation>
        <location evidence="1">Membrane</location>
    </subcellularLocation>
</comment>
<organism evidence="10 11">
    <name type="scientific">Paralvinella palmiformis</name>
    <dbReference type="NCBI Taxonomy" id="53620"/>
    <lineage>
        <taxon>Eukaryota</taxon>
        <taxon>Metazoa</taxon>
        <taxon>Spiralia</taxon>
        <taxon>Lophotrochozoa</taxon>
        <taxon>Annelida</taxon>
        <taxon>Polychaeta</taxon>
        <taxon>Sedentaria</taxon>
        <taxon>Canalipalpata</taxon>
        <taxon>Terebellida</taxon>
        <taxon>Terebelliformia</taxon>
        <taxon>Alvinellidae</taxon>
        <taxon>Paralvinella</taxon>
    </lineage>
</organism>
<evidence type="ECO:0000259" key="9">
    <source>
        <dbReference type="PROSITE" id="PS50268"/>
    </source>
</evidence>
<comment type="caution">
    <text evidence="10">The sequence shown here is derived from an EMBL/GenBank/DDBJ whole genome shotgun (WGS) entry which is preliminary data.</text>
</comment>
<feature type="domain" description="Cadherin" evidence="9">
    <location>
        <begin position="236"/>
        <end position="324"/>
    </location>
</feature>
<name>A0AAD9JBF7_9ANNE</name>
<protein>
    <recommendedName>
        <fullName evidence="9">Cadherin domain-containing protein</fullName>
    </recommendedName>
</protein>
<dbReference type="PRINTS" id="PR00205">
    <property type="entry name" value="CADHERIN"/>
</dbReference>
<evidence type="ECO:0000313" key="10">
    <source>
        <dbReference type="EMBL" id="KAK2150117.1"/>
    </source>
</evidence>
<keyword evidence="2" id="KW-0812">Transmembrane</keyword>
<dbReference type="GO" id="GO:0005911">
    <property type="term" value="C:cell-cell junction"/>
    <property type="evidence" value="ECO:0007669"/>
    <property type="project" value="TreeGrafter"/>
</dbReference>
<gene>
    <name evidence="10" type="ORF">LSH36_422g00000</name>
</gene>
<evidence type="ECO:0000256" key="1">
    <source>
        <dbReference type="ARBA" id="ARBA00004370"/>
    </source>
</evidence>
<evidence type="ECO:0000256" key="5">
    <source>
        <dbReference type="ARBA" id="ARBA00022889"/>
    </source>
</evidence>
<dbReference type="GO" id="GO:0005509">
    <property type="term" value="F:calcium ion binding"/>
    <property type="evidence" value="ECO:0007669"/>
    <property type="project" value="UniProtKB-UniRule"/>
</dbReference>